<dbReference type="InterPro" id="IPR013325">
    <property type="entry name" value="RNA_pol_sigma_r2"/>
</dbReference>
<dbReference type="SUPFAM" id="SSF88946">
    <property type="entry name" value="Sigma2 domain of RNA polymerase sigma factors"/>
    <property type="match status" value="1"/>
</dbReference>
<dbReference type="Proteomes" id="UP000317238">
    <property type="component" value="Unassembled WGS sequence"/>
</dbReference>
<dbReference type="Gene3D" id="1.10.1740.10">
    <property type="match status" value="1"/>
</dbReference>
<keyword evidence="7" id="KW-1185">Reference proteome</keyword>
<dbReference type="AlphaFoldDB" id="A0A5C5XYN8"/>
<dbReference type="InterPro" id="IPR014284">
    <property type="entry name" value="RNA_pol_sigma-70_dom"/>
</dbReference>
<evidence type="ECO:0000256" key="3">
    <source>
        <dbReference type="ARBA" id="ARBA00023082"/>
    </source>
</evidence>
<dbReference type="Pfam" id="PF07638">
    <property type="entry name" value="Sigma70_ECF"/>
    <property type="match status" value="1"/>
</dbReference>
<sequence>MEDQNSSSIDAAEATLLRRLRAGGPSALADVFSTYQERLHRMVSFRLDPRVRGRIDAADVLQEAYLRISRRLVDFLDQPSVSFFVWVRQQTLQVLIDMQRTQFREARSPQREIRLATPGDSAATSLSIACRLVDAIQSPSQIVSRNEALHRVREALESMNPIDREVLALRHFEQLGNAEVAQILNLSPTAASNRYVRAAGRLADIVSQVRADTSGQPKDAP</sequence>
<proteinExistence type="inferred from homology"/>
<evidence type="ECO:0000256" key="2">
    <source>
        <dbReference type="ARBA" id="ARBA00023015"/>
    </source>
</evidence>
<keyword evidence="4" id="KW-0804">Transcription</keyword>
<gene>
    <name evidence="6" type="ORF">Pan14r_02420</name>
</gene>
<reference evidence="6 7" key="1">
    <citation type="submission" date="2019-02" db="EMBL/GenBank/DDBJ databases">
        <title>Deep-cultivation of Planctomycetes and their phenomic and genomic characterization uncovers novel biology.</title>
        <authorList>
            <person name="Wiegand S."/>
            <person name="Jogler M."/>
            <person name="Boedeker C."/>
            <person name="Pinto D."/>
            <person name="Vollmers J."/>
            <person name="Rivas-Marin E."/>
            <person name="Kohn T."/>
            <person name="Peeters S.H."/>
            <person name="Heuer A."/>
            <person name="Rast P."/>
            <person name="Oberbeckmann S."/>
            <person name="Bunk B."/>
            <person name="Jeske O."/>
            <person name="Meyerdierks A."/>
            <person name="Storesund J.E."/>
            <person name="Kallscheuer N."/>
            <person name="Luecker S."/>
            <person name="Lage O.M."/>
            <person name="Pohl T."/>
            <person name="Merkel B.J."/>
            <person name="Hornburger P."/>
            <person name="Mueller R.-W."/>
            <person name="Bruemmer F."/>
            <person name="Labrenz M."/>
            <person name="Spormann A.M."/>
            <person name="Op Den Camp H."/>
            <person name="Overmann J."/>
            <person name="Amann R."/>
            <person name="Jetten M.S.M."/>
            <person name="Mascher T."/>
            <person name="Medema M.H."/>
            <person name="Devos D.P."/>
            <person name="Kaster A.-K."/>
            <person name="Ovreas L."/>
            <person name="Rohde M."/>
            <person name="Galperin M.Y."/>
            <person name="Jogler C."/>
        </authorList>
    </citation>
    <scope>NUCLEOTIDE SEQUENCE [LARGE SCALE GENOMIC DNA]</scope>
    <source>
        <strain evidence="6 7">Pan14r</strain>
    </source>
</reference>
<name>A0A5C5XYN8_9PLAN</name>
<comment type="caution">
    <text evidence="6">The sequence shown here is derived from an EMBL/GenBank/DDBJ whole genome shotgun (WGS) entry which is preliminary data.</text>
</comment>
<accession>A0A5C5XYN8</accession>
<keyword evidence="2" id="KW-0805">Transcription regulation</keyword>
<dbReference type="InterPro" id="IPR036388">
    <property type="entry name" value="WH-like_DNA-bd_sf"/>
</dbReference>
<evidence type="ECO:0000259" key="5">
    <source>
        <dbReference type="Pfam" id="PF07638"/>
    </source>
</evidence>
<dbReference type="InterPro" id="IPR053812">
    <property type="entry name" value="HTH_Sigma70_ECF-like"/>
</dbReference>
<dbReference type="InterPro" id="IPR013324">
    <property type="entry name" value="RNA_pol_sigma_r3/r4-like"/>
</dbReference>
<dbReference type="GO" id="GO:0016987">
    <property type="term" value="F:sigma factor activity"/>
    <property type="evidence" value="ECO:0007669"/>
    <property type="project" value="UniProtKB-KW"/>
</dbReference>
<dbReference type="NCBIfam" id="TIGR02937">
    <property type="entry name" value="sigma70-ECF"/>
    <property type="match status" value="1"/>
</dbReference>
<dbReference type="InterPro" id="IPR039425">
    <property type="entry name" value="RNA_pol_sigma-70-like"/>
</dbReference>
<dbReference type="Gene3D" id="1.10.10.10">
    <property type="entry name" value="Winged helix-like DNA-binding domain superfamily/Winged helix DNA-binding domain"/>
    <property type="match status" value="1"/>
</dbReference>
<dbReference type="SUPFAM" id="SSF88659">
    <property type="entry name" value="Sigma3 and sigma4 domains of RNA polymerase sigma factors"/>
    <property type="match status" value="1"/>
</dbReference>
<evidence type="ECO:0000313" key="6">
    <source>
        <dbReference type="EMBL" id="TWT68004.1"/>
    </source>
</evidence>
<evidence type="ECO:0000256" key="1">
    <source>
        <dbReference type="ARBA" id="ARBA00010641"/>
    </source>
</evidence>
<keyword evidence="3" id="KW-0731">Sigma factor</keyword>
<comment type="similarity">
    <text evidence="1">Belongs to the sigma-70 factor family. ECF subfamily.</text>
</comment>
<evidence type="ECO:0000256" key="4">
    <source>
        <dbReference type="ARBA" id="ARBA00023163"/>
    </source>
</evidence>
<dbReference type="GO" id="GO:0006352">
    <property type="term" value="P:DNA-templated transcription initiation"/>
    <property type="evidence" value="ECO:0007669"/>
    <property type="project" value="InterPro"/>
</dbReference>
<dbReference type="PANTHER" id="PTHR43133">
    <property type="entry name" value="RNA POLYMERASE ECF-TYPE SIGMA FACTO"/>
    <property type="match status" value="1"/>
</dbReference>
<dbReference type="EMBL" id="SJPL01000001">
    <property type="protein sequence ID" value="TWT68004.1"/>
    <property type="molecule type" value="Genomic_DNA"/>
</dbReference>
<feature type="domain" description="RNA polymerase sigma-70 ECF-like HTH" evidence="5">
    <location>
        <begin position="15"/>
        <end position="195"/>
    </location>
</feature>
<protein>
    <submittedName>
        <fullName evidence="6">RNA polymerase sigma factor</fullName>
    </submittedName>
</protein>
<dbReference type="PANTHER" id="PTHR43133:SF39">
    <property type="entry name" value="SIMILAR TO RNA POLYMERASE SIGMA-E FACTOR"/>
    <property type="match status" value="1"/>
</dbReference>
<organism evidence="6 7">
    <name type="scientific">Crateriforma conspicua</name>
    <dbReference type="NCBI Taxonomy" id="2527996"/>
    <lineage>
        <taxon>Bacteria</taxon>
        <taxon>Pseudomonadati</taxon>
        <taxon>Planctomycetota</taxon>
        <taxon>Planctomycetia</taxon>
        <taxon>Planctomycetales</taxon>
        <taxon>Planctomycetaceae</taxon>
        <taxon>Crateriforma</taxon>
    </lineage>
</organism>
<dbReference type="RefSeq" id="WP_165701211.1">
    <property type="nucleotide sequence ID" value="NZ_CP036319.1"/>
</dbReference>
<evidence type="ECO:0000313" key="7">
    <source>
        <dbReference type="Proteomes" id="UP000317238"/>
    </source>
</evidence>